<evidence type="ECO:0000256" key="1">
    <source>
        <dbReference type="ARBA" id="ARBA00003629"/>
    </source>
</evidence>
<feature type="binding site" evidence="10">
    <location>
        <position position="176"/>
    </location>
    <ligand>
        <name>oxalate</name>
        <dbReference type="ChEBI" id="CHEBI:30623"/>
    </ligand>
</feature>
<keyword evidence="9 10" id="KW-0464">Manganese</keyword>
<evidence type="ECO:0000256" key="3">
    <source>
        <dbReference type="ARBA" id="ARBA00007456"/>
    </source>
</evidence>
<evidence type="ECO:0000256" key="11">
    <source>
        <dbReference type="PIRSR" id="PIRSR601929-2"/>
    </source>
</evidence>
<dbReference type="Proteomes" id="UP000008311">
    <property type="component" value="Unassembled WGS sequence"/>
</dbReference>
<evidence type="ECO:0000256" key="4">
    <source>
        <dbReference type="ARBA" id="ARBA00022523"/>
    </source>
</evidence>
<dbReference type="InterPro" id="IPR019780">
    <property type="entry name" value="Germin_Mn-BS"/>
</dbReference>
<dbReference type="AlphaFoldDB" id="B9T4N8"/>
<dbReference type="GO" id="GO:0048046">
    <property type="term" value="C:apoplast"/>
    <property type="evidence" value="ECO:0007669"/>
    <property type="project" value="UniProtKB-SubCell"/>
</dbReference>
<keyword evidence="5 12" id="KW-0964">Secreted</keyword>
<keyword evidence="6 10" id="KW-0479">Metal-binding</keyword>
<dbReference type="InterPro" id="IPR001929">
    <property type="entry name" value="Germin"/>
</dbReference>
<protein>
    <recommendedName>
        <fullName evidence="12">Germin-like protein</fullName>
    </recommendedName>
</protein>
<comment type="function">
    <text evidence="1">May play a role in plant defense. Probably has no oxalate oxidase activity even if the active site is conserved.</text>
</comment>
<evidence type="ECO:0000256" key="2">
    <source>
        <dbReference type="ARBA" id="ARBA00004271"/>
    </source>
</evidence>
<evidence type="ECO:0000256" key="7">
    <source>
        <dbReference type="ARBA" id="ARBA00023157"/>
    </source>
</evidence>
<keyword evidence="14" id="KW-0675">Receptor</keyword>
<feature type="domain" description="Cupin type-1" evidence="13">
    <location>
        <begin position="130"/>
        <end position="281"/>
    </location>
</feature>
<keyword evidence="7" id="KW-1015">Disulfide bond</keyword>
<dbReference type="GO" id="GO:0030145">
    <property type="term" value="F:manganese ion binding"/>
    <property type="evidence" value="ECO:0007669"/>
    <property type="project" value="UniProtKB-UniRule"/>
</dbReference>
<reference evidence="15" key="1">
    <citation type="journal article" date="2010" name="Nat. Biotechnol.">
        <title>Draft genome sequence of the oilseed species Ricinus communis.</title>
        <authorList>
            <person name="Chan A.P."/>
            <person name="Crabtree J."/>
            <person name="Zhao Q."/>
            <person name="Lorenzi H."/>
            <person name="Orvis J."/>
            <person name="Puiu D."/>
            <person name="Melake-Berhan A."/>
            <person name="Jones K.M."/>
            <person name="Redman J."/>
            <person name="Chen G."/>
            <person name="Cahoon E.B."/>
            <person name="Gedil M."/>
            <person name="Stanke M."/>
            <person name="Haas B.J."/>
            <person name="Wortman J.R."/>
            <person name="Fraser-Liggett C.M."/>
            <person name="Ravel J."/>
            <person name="Rabinowicz P.D."/>
        </authorList>
    </citation>
    <scope>NUCLEOTIDE SEQUENCE [LARGE SCALE GENOMIC DNA]</scope>
    <source>
        <strain evidence="15">cv. Hale</strain>
    </source>
</reference>
<dbReference type="InterPro" id="IPR006045">
    <property type="entry name" value="Cupin_1"/>
</dbReference>
<dbReference type="eggNOG" id="ENOG502QQ4A">
    <property type="taxonomic scope" value="Eukaryota"/>
</dbReference>
<name>B9T4N8_RICCO</name>
<dbReference type="Gene3D" id="2.60.120.10">
    <property type="entry name" value="Jelly Rolls"/>
    <property type="match status" value="1"/>
</dbReference>
<dbReference type="SUPFAM" id="SSF51182">
    <property type="entry name" value="RmlC-like cupins"/>
    <property type="match status" value="1"/>
</dbReference>
<dbReference type="PANTHER" id="PTHR31238">
    <property type="entry name" value="GERMIN-LIKE PROTEIN SUBFAMILY 3 MEMBER 3"/>
    <property type="match status" value="1"/>
</dbReference>
<dbReference type="InterPro" id="IPR014710">
    <property type="entry name" value="RmlC-like_jellyroll"/>
</dbReference>
<dbReference type="SMART" id="SM00835">
    <property type="entry name" value="Cupin_1"/>
    <property type="match status" value="1"/>
</dbReference>
<organism evidence="14 15">
    <name type="scientific">Ricinus communis</name>
    <name type="common">Castor bean</name>
    <dbReference type="NCBI Taxonomy" id="3988"/>
    <lineage>
        <taxon>Eukaryota</taxon>
        <taxon>Viridiplantae</taxon>
        <taxon>Streptophyta</taxon>
        <taxon>Embryophyta</taxon>
        <taxon>Tracheophyta</taxon>
        <taxon>Spermatophyta</taxon>
        <taxon>Magnoliopsida</taxon>
        <taxon>eudicotyledons</taxon>
        <taxon>Gunneridae</taxon>
        <taxon>Pentapetalae</taxon>
        <taxon>rosids</taxon>
        <taxon>fabids</taxon>
        <taxon>Malpighiales</taxon>
        <taxon>Euphorbiaceae</taxon>
        <taxon>Acalyphoideae</taxon>
        <taxon>Acalypheae</taxon>
        <taxon>Ricinus</taxon>
    </lineage>
</organism>
<keyword evidence="8" id="KW-0325">Glycoprotein</keyword>
<evidence type="ECO:0000256" key="5">
    <source>
        <dbReference type="ARBA" id="ARBA00022525"/>
    </source>
</evidence>
<feature type="binding site" evidence="11">
    <location>
        <position position="179"/>
    </location>
    <ligand>
        <name>Mn(2+)</name>
        <dbReference type="ChEBI" id="CHEBI:29035"/>
    </ligand>
</feature>
<keyword evidence="4 12" id="KW-0052">Apoplast</keyword>
<comment type="subcellular location">
    <subcellularLocation>
        <location evidence="2 12">Secreted</location>
        <location evidence="2 12">Extracellular space</location>
        <location evidence="2 12">Apoplast</location>
    </subcellularLocation>
</comment>
<feature type="binding site" evidence="10">
    <location>
        <position position="181"/>
    </location>
    <ligand>
        <name>oxalate</name>
        <dbReference type="ChEBI" id="CHEBI:30623"/>
    </ligand>
</feature>
<feature type="binding site" evidence="11">
    <location>
        <position position="227"/>
    </location>
    <ligand>
        <name>Mn(2+)</name>
        <dbReference type="ChEBI" id="CHEBI:29035"/>
    </ligand>
</feature>
<evidence type="ECO:0000256" key="6">
    <source>
        <dbReference type="ARBA" id="ARBA00022723"/>
    </source>
</evidence>
<evidence type="ECO:0000259" key="13">
    <source>
        <dbReference type="SMART" id="SM00835"/>
    </source>
</evidence>
<evidence type="ECO:0000256" key="8">
    <source>
        <dbReference type="ARBA" id="ARBA00023180"/>
    </source>
</evidence>
<evidence type="ECO:0000256" key="9">
    <source>
        <dbReference type="ARBA" id="ARBA00023211"/>
    </source>
</evidence>
<dbReference type="GO" id="GO:0016491">
    <property type="term" value="F:oxidoreductase activity"/>
    <property type="evidence" value="ECO:0007669"/>
    <property type="project" value="UniProtKB-KW"/>
</dbReference>
<keyword evidence="15" id="KW-1185">Reference proteome</keyword>
<evidence type="ECO:0000313" key="14">
    <source>
        <dbReference type="EMBL" id="EEF29178.1"/>
    </source>
</evidence>
<proteinExistence type="inferred from homology"/>
<dbReference type="InParanoid" id="B9T4N8"/>
<feature type="binding site" evidence="11">
    <location>
        <position position="186"/>
    </location>
    <ligand>
        <name>Mn(2+)</name>
        <dbReference type="ChEBI" id="CHEBI:29035"/>
    </ligand>
</feature>
<evidence type="ECO:0000256" key="10">
    <source>
        <dbReference type="PIRSR" id="PIRSR601929-1"/>
    </source>
</evidence>
<dbReference type="PRINTS" id="PR00325">
    <property type="entry name" value="GERMIN"/>
</dbReference>
<accession>B9T4N8</accession>
<evidence type="ECO:0000256" key="12">
    <source>
        <dbReference type="RuleBase" id="RU366015"/>
    </source>
</evidence>
<evidence type="ECO:0000313" key="15">
    <source>
        <dbReference type="Proteomes" id="UP000008311"/>
    </source>
</evidence>
<sequence length="292" mass="32899">MPGDCKYFEWFEDNCIERVRELLAEIVAKKNYLKKTRKMKYAKLEVMEQMLNVYKDEIDGLILELYNAKEGKVVVQMERNNLLVEKGKLMNDLMRSGRQYYWLKRLLFELIMLFFCKNPDNVTADDFFYSGLNVRANTSNQLGVNVTILTADVIPGLNTNGITLARIDYAANGGLNPPHTHPRAAEILMVLEGTVYAGFVTSNPDHRLFSKILKPGDVFVFPFGMIHFQLNLGKTPALAFAALTSQNPGVMTLANGIFGADPSINLEVVAKAFHLDKSIARKLQGQEWANPS</sequence>
<dbReference type="Pfam" id="PF00190">
    <property type="entry name" value="Cupin_1"/>
    <property type="match status" value="1"/>
</dbReference>
<comment type="similarity">
    <text evidence="3 12">Belongs to the germin family.</text>
</comment>
<keyword evidence="14" id="KW-0560">Oxidoreductase</keyword>
<gene>
    <name evidence="14" type="ORF">RCOM_0103770</name>
</gene>
<dbReference type="EMBL" id="EQ974481">
    <property type="protein sequence ID" value="EEF29178.1"/>
    <property type="molecule type" value="Genomic_DNA"/>
</dbReference>
<dbReference type="FunFam" id="2.60.120.10:FF:000005">
    <property type="entry name" value="Germin-like protein subfamily 1 member 8"/>
    <property type="match status" value="1"/>
</dbReference>
<dbReference type="InterPro" id="IPR011051">
    <property type="entry name" value="RmlC_Cupin_sf"/>
</dbReference>
<dbReference type="PROSITE" id="PS00725">
    <property type="entry name" value="GERMIN"/>
    <property type="match status" value="1"/>
</dbReference>
<feature type="binding site" evidence="11">
    <location>
        <position position="181"/>
    </location>
    <ligand>
        <name>Mn(2+)</name>
        <dbReference type="ChEBI" id="CHEBI:29035"/>
    </ligand>
</feature>
<feature type="binding site" evidence="10">
    <location>
        <position position="186"/>
    </location>
    <ligand>
        <name>oxalate</name>
        <dbReference type="ChEBI" id="CHEBI:30623"/>
    </ligand>
</feature>
<dbReference type="CDD" id="cd02241">
    <property type="entry name" value="cupin_OxOx"/>
    <property type="match status" value="1"/>
</dbReference>